<evidence type="ECO:0000256" key="6">
    <source>
        <dbReference type="ARBA" id="ARBA00023163"/>
    </source>
</evidence>
<dbReference type="GO" id="GO:0000981">
    <property type="term" value="F:DNA-binding transcription factor activity, RNA polymerase II-specific"/>
    <property type="evidence" value="ECO:0007669"/>
    <property type="project" value="InterPro"/>
</dbReference>
<keyword evidence="4" id="KW-0805">Transcription regulation</keyword>
<evidence type="ECO:0000256" key="8">
    <source>
        <dbReference type="SAM" id="MobiDB-lite"/>
    </source>
</evidence>
<dbReference type="PANTHER" id="PTHR31313">
    <property type="entry name" value="TY1 ENHANCER ACTIVATOR"/>
    <property type="match status" value="1"/>
</dbReference>
<sequence>MDLDMTNYSASPQTLDVASQQDSGSRSPKAQSGSSSTRKGRVAKKHDSTTALACNHCRLKKVKCVIELEGCRKCKRLNIPCVWPSEDKRKCPSSKNHIRELYQRIADLESALESAKATQSFAAPSRHQVTSPQTPSTYSAVSVPIPTQEEDNLISRLCGRQWKLNSDEEGQYKFFGPTSSLHLTESVSSSLLGPWSRRGVTADVGSDDPVDPETQAHLLELYWKYQHTVLQVFDREEFLEGLRTRQTTYFSKALLYCVYACAARISDRPSVRAMVIPSNDDMEDKEPFLVASATRLLDQELKRPQITTIQALLLLSVVHCSLSKDTKGWLLTGDACRLAIDLGLHRNGEQLASTNLSPRDMKVRQITYWGCLVFDRLWALYLGRPSCLKSEDTELRHCSLTQLDASWEKRIAFSWVTLLTTCGRICDALNEEQCDTETLHALDEQLQDWYQNLDPELQYCKEGPASILVLHMQYYSCRIHLHRPTAAFGVRTSETDATQCNMSRQICIDNATNIARTLQDYRNVHGDASTMSGVALHVIATASTILIADIAERRSADVACQFSALKACVRTLSELEKTYIVARRVRRIVQLVMRLCHFESEYVDFQQANEVAARNPTDNNHNSLFSNVVQDAGGGGAADRTSFQPPTANNNNNDDHTGLPNLSAYSPLCLDDFLPISSQFDIMYSLESL</sequence>
<dbReference type="OrthoDB" id="2154091at2759"/>
<dbReference type="SMART" id="SM00066">
    <property type="entry name" value="GAL4"/>
    <property type="match status" value="1"/>
</dbReference>
<evidence type="ECO:0000256" key="1">
    <source>
        <dbReference type="ARBA" id="ARBA00004123"/>
    </source>
</evidence>
<dbReference type="GO" id="GO:0006351">
    <property type="term" value="P:DNA-templated transcription"/>
    <property type="evidence" value="ECO:0007669"/>
    <property type="project" value="InterPro"/>
</dbReference>
<feature type="compositionally biased region" description="Polar residues" evidence="8">
    <location>
        <begin position="1"/>
        <end position="37"/>
    </location>
</feature>
<dbReference type="GO" id="GO:0003677">
    <property type="term" value="F:DNA binding"/>
    <property type="evidence" value="ECO:0007669"/>
    <property type="project" value="UniProtKB-KW"/>
</dbReference>
<dbReference type="InterPro" id="IPR001138">
    <property type="entry name" value="Zn2Cys6_DnaBD"/>
</dbReference>
<name>A0A178ZCL3_9EURO</name>
<dbReference type="Pfam" id="PF04082">
    <property type="entry name" value="Fungal_trans"/>
    <property type="match status" value="1"/>
</dbReference>
<evidence type="ECO:0000256" key="3">
    <source>
        <dbReference type="ARBA" id="ARBA00022833"/>
    </source>
</evidence>
<dbReference type="Pfam" id="PF00172">
    <property type="entry name" value="Zn_clus"/>
    <property type="match status" value="1"/>
</dbReference>
<feature type="region of interest" description="Disordered" evidence="8">
    <location>
        <begin position="1"/>
        <end position="45"/>
    </location>
</feature>
<evidence type="ECO:0000256" key="7">
    <source>
        <dbReference type="ARBA" id="ARBA00023242"/>
    </source>
</evidence>
<keyword evidence="6" id="KW-0804">Transcription</keyword>
<gene>
    <name evidence="10" type="ORF">AYL99_08237</name>
</gene>
<dbReference type="Gene3D" id="4.10.240.10">
    <property type="entry name" value="Zn(2)-C6 fungal-type DNA-binding domain"/>
    <property type="match status" value="1"/>
</dbReference>
<keyword evidence="7" id="KW-0539">Nucleus</keyword>
<dbReference type="Proteomes" id="UP000078343">
    <property type="component" value="Unassembled WGS sequence"/>
</dbReference>
<proteinExistence type="predicted"/>
<dbReference type="CDD" id="cd00067">
    <property type="entry name" value="GAL4"/>
    <property type="match status" value="1"/>
</dbReference>
<dbReference type="InterPro" id="IPR051615">
    <property type="entry name" value="Transcr_Regulatory_Elem"/>
</dbReference>
<comment type="subcellular location">
    <subcellularLocation>
        <location evidence="1">Nucleus</location>
    </subcellularLocation>
</comment>
<dbReference type="RefSeq" id="XP_018690866.1">
    <property type="nucleotide sequence ID" value="XM_018839745.1"/>
</dbReference>
<comment type="caution">
    <text evidence="10">The sequence shown here is derived from an EMBL/GenBank/DDBJ whole genome shotgun (WGS) entry which is preliminary data.</text>
</comment>
<dbReference type="InterPro" id="IPR036864">
    <property type="entry name" value="Zn2-C6_fun-type_DNA-bd_sf"/>
</dbReference>
<dbReference type="PANTHER" id="PTHR31313:SF83">
    <property type="entry name" value="ZN(II)2CYS6 TRANSCRIPTION FACTOR (EUROFUNG)"/>
    <property type="match status" value="1"/>
</dbReference>
<dbReference type="CDD" id="cd12148">
    <property type="entry name" value="fungal_TF_MHR"/>
    <property type="match status" value="1"/>
</dbReference>
<keyword evidence="5" id="KW-0238">DNA-binding</keyword>
<protein>
    <recommendedName>
        <fullName evidence="9">Zn(2)-C6 fungal-type domain-containing protein</fullName>
    </recommendedName>
</protein>
<feature type="region of interest" description="Disordered" evidence="8">
    <location>
        <begin position="119"/>
        <end position="140"/>
    </location>
</feature>
<reference evidence="10 11" key="1">
    <citation type="submission" date="2016-04" db="EMBL/GenBank/DDBJ databases">
        <title>Draft genome of Fonsecaea erecta CBS 125763.</title>
        <authorList>
            <person name="Weiss V.A."/>
            <person name="Vicente V.A."/>
            <person name="Raittz R.T."/>
            <person name="Moreno L.F."/>
            <person name="De Souza E.M."/>
            <person name="Pedrosa F.O."/>
            <person name="Steffens M.B."/>
            <person name="Faoro H."/>
            <person name="Tadra-Sfeir M.Z."/>
            <person name="Najafzadeh M.J."/>
            <person name="Felipe M.S."/>
            <person name="Teixeira M."/>
            <person name="Sun J."/>
            <person name="Xi L."/>
            <person name="Gomes R."/>
            <person name="De Azevedo C.M."/>
            <person name="Salgado C.G."/>
            <person name="Da Silva M.B."/>
            <person name="Nascimento M.F."/>
            <person name="Queiroz-Telles F."/>
            <person name="Attili D.S."/>
            <person name="Gorbushina A."/>
        </authorList>
    </citation>
    <scope>NUCLEOTIDE SEQUENCE [LARGE SCALE GENOMIC DNA]</scope>
    <source>
        <strain evidence="10 11">CBS 125763</strain>
    </source>
</reference>
<feature type="compositionally biased region" description="Polar residues" evidence="8">
    <location>
        <begin position="641"/>
        <end position="652"/>
    </location>
</feature>
<dbReference type="GeneID" id="30012405"/>
<evidence type="ECO:0000313" key="10">
    <source>
        <dbReference type="EMBL" id="OAP57499.1"/>
    </source>
</evidence>
<feature type="region of interest" description="Disordered" evidence="8">
    <location>
        <begin position="632"/>
        <end position="656"/>
    </location>
</feature>
<dbReference type="SMART" id="SM00906">
    <property type="entry name" value="Fungal_trans"/>
    <property type="match status" value="1"/>
</dbReference>
<dbReference type="PROSITE" id="PS00463">
    <property type="entry name" value="ZN2_CY6_FUNGAL_1"/>
    <property type="match status" value="1"/>
</dbReference>
<evidence type="ECO:0000256" key="5">
    <source>
        <dbReference type="ARBA" id="ARBA00023125"/>
    </source>
</evidence>
<keyword evidence="3" id="KW-0862">Zinc</keyword>
<evidence type="ECO:0000313" key="11">
    <source>
        <dbReference type="Proteomes" id="UP000078343"/>
    </source>
</evidence>
<dbReference type="SUPFAM" id="SSF57701">
    <property type="entry name" value="Zn2/Cys6 DNA-binding domain"/>
    <property type="match status" value="1"/>
</dbReference>
<keyword evidence="2" id="KW-0479">Metal-binding</keyword>
<evidence type="ECO:0000259" key="9">
    <source>
        <dbReference type="PROSITE" id="PS50048"/>
    </source>
</evidence>
<evidence type="ECO:0000256" key="4">
    <source>
        <dbReference type="ARBA" id="ARBA00023015"/>
    </source>
</evidence>
<feature type="domain" description="Zn(2)-C6 fungal-type" evidence="9">
    <location>
        <begin position="53"/>
        <end position="83"/>
    </location>
</feature>
<dbReference type="PROSITE" id="PS50048">
    <property type="entry name" value="ZN2_CY6_FUNGAL_2"/>
    <property type="match status" value="1"/>
</dbReference>
<keyword evidence="11" id="KW-1185">Reference proteome</keyword>
<accession>A0A178ZCL3</accession>
<dbReference type="STRING" id="1367422.A0A178ZCL3"/>
<organism evidence="10 11">
    <name type="scientific">Fonsecaea erecta</name>
    <dbReference type="NCBI Taxonomy" id="1367422"/>
    <lineage>
        <taxon>Eukaryota</taxon>
        <taxon>Fungi</taxon>
        <taxon>Dikarya</taxon>
        <taxon>Ascomycota</taxon>
        <taxon>Pezizomycotina</taxon>
        <taxon>Eurotiomycetes</taxon>
        <taxon>Chaetothyriomycetidae</taxon>
        <taxon>Chaetothyriales</taxon>
        <taxon>Herpotrichiellaceae</taxon>
        <taxon>Fonsecaea</taxon>
    </lineage>
</organism>
<evidence type="ECO:0000256" key="2">
    <source>
        <dbReference type="ARBA" id="ARBA00022723"/>
    </source>
</evidence>
<dbReference type="GO" id="GO:0008270">
    <property type="term" value="F:zinc ion binding"/>
    <property type="evidence" value="ECO:0007669"/>
    <property type="project" value="InterPro"/>
</dbReference>
<dbReference type="GO" id="GO:0005634">
    <property type="term" value="C:nucleus"/>
    <property type="evidence" value="ECO:0007669"/>
    <property type="project" value="UniProtKB-SubCell"/>
</dbReference>
<dbReference type="AlphaFoldDB" id="A0A178ZCL3"/>
<dbReference type="EMBL" id="LVYI01000007">
    <property type="protein sequence ID" value="OAP57499.1"/>
    <property type="molecule type" value="Genomic_DNA"/>
</dbReference>
<dbReference type="InterPro" id="IPR007219">
    <property type="entry name" value="XnlR_reg_dom"/>
</dbReference>